<proteinExistence type="predicted"/>
<dbReference type="Pfam" id="PF07596">
    <property type="entry name" value="SBP_bac_10"/>
    <property type="match status" value="1"/>
</dbReference>
<dbReference type="InterPro" id="IPR027558">
    <property type="entry name" value="Pre_pil_HX9DG_C"/>
</dbReference>
<feature type="domain" description="DUF1559" evidence="2">
    <location>
        <begin position="47"/>
        <end position="322"/>
    </location>
</feature>
<dbReference type="PROSITE" id="PS00409">
    <property type="entry name" value="PROKAR_NTER_METHYL"/>
    <property type="match status" value="1"/>
</dbReference>
<evidence type="ECO:0000259" key="2">
    <source>
        <dbReference type="Pfam" id="PF07596"/>
    </source>
</evidence>
<sequence>MNHARMERNFSWGRPKQITRAGFTLIELLVVIAIIGVLVGLLLPAVQQAREAARRMQCANHLKQLGQALHNYHDIHGTFVFRKGGSGGGSDDESNRNRLSGFVPLLPYVDQGALWDRIQEGAPPTIARGGPRGWSGWSVWRKVIPTYLCPSDSYTQKVQANNYAFNIGDTISGTATSPSVRGMFAFQTCYRIDDVADGTSNTLAMSEHVRGNLAYTSPVSDFDRRLVLSMDQSGITSNPSSCLGGTPSAIKGRFGTVMTDGQSESVGFTTVFSPNEMGCAVGTNPNRDSSTNILPPSSYHPGGVNVLMVDGTVHFISDSVDTGDLTQAPVSSGKSPYGVWGALGSKDGVEPIQDRPF</sequence>
<dbReference type="KEGG" id="knv:Pan216_47310"/>
<dbReference type="RefSeq" id="WP_419192863.1">
    <property type="nucleotide sequence ID" value="NZ_CP036279.1"/>
</dbReference>
<keyword evidence="1" id="KW-0812">Transmembrane</keyword>
<dbReference type="PANTHER" id="PTHR30093">
    <property type="entry name" value="GENERAL SECRETION PATHWAY PROTEIN G"/>
    <property type="match status" value="1"/>
</dbReference>
<evidence type="ECO:0000313" key="3">
    <source>
        <dbReference type="EMBL" id="QDU63850.1"/>
    </source>
</evidence>
<name>A0A518BA33_9BACT</name>
<feature type="transmembrane region" description="Helical" evidence="1">
    <location>
        <begin position="21"/>
        <end position="46"/>
    </location>
</feature>
<keyword evidence="1" id="KW-1133">Transmembrane helix</keyword>
<dbReference type="InterPro" id="IPR045584">
    <property type="entry name" value="Pilin-like"/>
</dbReference>
<keyword evidence="1" id="KW-0472">Membrane</keyword>
<keyword evidence="4" id="KW-1185">Reference proteome</keyword>
<protein>
    <recommendedName>
        <fullName evidence="2">DUF1559 domain-containing protein</fullName>
    </recommendedName>
</protein>
<dbReference type="AlphaFoldDB" id="A0A518BA33"/>
<organism evidence="3 4">
    <name type="scientific">Kolteria novifilia</name>
    <dbReference type="NCBI Taxonomy" id="2527975"/>
    <lineage>
        <taxon>Bacteria</taxon>
        <taxon>Pseudomonadati</taxon>
        <taxon>Planctomycetota</taxon>
        <taxon>Planctomycetia</taxon>
        <taxon>Kolteriales</taxon>
        <taxon>Kolteriaceae</taxon>
        <taxon>Kolteria</taxon>
    </lineage>
</organism>
<gene>
    <name evidence="3" type="ORF">Pan216_47310</name>
</gene>
<dbReference type="InterPro" id="IPR011453">
    <property type="entry name" value="DUF1559"/>
</dbReference>
<evidence type="ECO:0000313" key="4">
    <source>
        <dbReference type="Proteomes" id="UP000317093"/>
    </source>
</evidence>
<dbReference type="Pfam" id="PF07963">
    <property type="entry name" value="N_methyl"/>
    <property type="match status" value="1"/>
</dbReference>
<dbReference type="PANTHER" id="PTHR30093:SF2">
    <property type="entry name" value="TYPE II SECRETION SYSTEM PROTEIN H"/>
    <property type="match status" value="1"/>
</dbReference>
<reference evidence="3 4" key="1">
    <citation type="submission" date="2019-02" db="EMBL/GenBank/DDBJ databases">
        <title>Deep-cultivation of Planctomycetes and their phenomic and genomic characterization uncovers novel biology.</title>
        <authorList>
            <person name="Wiegand S."/>
            <person name="Jogler M."/>
            <person name="Boedeker C."/>
            <person name="Pinto D."/>
            <person name="Vollmers J."/>
            <person name="Rivas-Marin E."/>
            <person name="Kohn T."/>
            <person name="Peeters S.H."/>
            <person name="Heuer A."/>
            <person name="Rast P."/>
            <person name="Oberbeckmann S."/>
            <person name="Bunk B."/>
            <person name="Jeske O."/>
            <person name="Meyerdierks A."/>
            <person name="Storesund J.E."/>
            <person name="Kallscheuer N."/>
            <person name="Luecker S."/>
            <person name="Lage O.M."/>
            <person name="Pohl T."/>
            <person name="Merkel B.J."/>
            <person name="Hornburger P."/>
            <person name="Mueller R.-W."/>
            <person name="Bruemmer F."/>
            <person name="Labrenz M."/>
            <person name="Spormann A.M."/>
            <person name="Op den Camp H."/>
            <person name="Overmann J."/>
            <person name="Amann R."/>
            <person name="Jetten M.S.M."/>
            <person name="Mascher T."/>
            <person name="Medema M.H."/>
            <person name="Devos D.P."/>
            <person name="Kaster A.-K."/>
            <person name="Ovreas L."/>
            <person name="Rohde M."/>
            <person name="Galperin M.Y."/>
            <person name="Jogler C."/>
        </authorList>
    </citation>
    <scope>NUCLEOTIDE SEQUENCE [LARGE SCALE GENOMIC DNA]</scope>
    <source>
        <strain evidence="3 4">Pan216</strain>
    </source>
</reference>
<dbReference type="EMBL" id="CP036279">
    <property type="protein sequence ID" value="QDU63850.1"/>
    <property type="molecule type" value="Genomic_DNA"/>
</dbReference>
<dbReference type="Gene3D" id="3.30.700.10">
    <property type="entry name" value="Glycoprotein, Type 4 Pilin"/>
    <property type="match status" value="1"/>
</dbReference>
<dbReference type="NCBIfam" id="TIGR04294">
    <property type="entry name" value="pre_pil_HX9DG"/>
    <property type="match status" value="1"/>
</dbReference>
<dbReference type="InterPro" id="IPR012902">
    <property type="entry name" value="N_methyl_site"/>
</dbReference>
<evidence type="ECO:0000256" key="1">
    <source>
        <dbReference type="SAM" id="Phobius"/>
    </source>
</evidence>
<dbReference type="SUPFAM" id="SSF54523">
    <property type="entry name" value="Pili subunits"/>
    <property type="match status" value="1"/>
</dbReference>
<dbReference type="NCBIfam" id="TIGR02532">
    <property type="entry name" value="IV_pilin_GFxxxE"/>
    <property type="match status" value="1"/>
</dbReference>
<accession>A0A518BA33</accession>
<dbReference type="Proteomes" id="UP000317093">
    <property type="component" value="Chromosome"/>
</dbReference>